<keyword evidence="2" id="KW-1133">Transmembrane helix</keyword>
<reference evidence="4" key="1">
    <citation type="submission" date="2008-05" db="EMBL/GenBank/DDBJ databases">
        <title>Complete sequence of chromosome1 of Ralstonia pickettii 12J.</title>
        <authorList>
            <consortium name="US DOE Joint Genome Institute"/>
            <person name="Lucas S."/>
            <person name="Copeland A."/>
            <person name="Lapidus A."/>
            <person name="Glavina del Rio T."/>
            <person name="Dalin E."/>
            <person name="Tice H."/>
            <person name="Bruce D."/>
            <person name="Goodwin L."/>
            <person name="Pitluck S."/>
            <person name="Meincke L."/>
            <person name="Brettin T."/>
            <person name="Detter J.C."/>
            <person name="Han C."/>
            <person name="Kuske C.R."/>
            <person name="Schmutz J."/>
            <person name="Larimer F."/>
            <person name="Land M."/>
            <person name="Hauser L."/>
            <person name="Kyrpides N."/>
            <person name="Mikhailova N."/>
            <person name="Marsh T."/>
            <person name="Richardson P."/>
        </authorList>
    </citation>
    <scope>NUCLEOTIDE SEQUENCE</scope>
    <source>
        <strain evidence="4">12J</strain>
    </source>
</reference>
<feature type="region of interest" description="Disordered" evidence="1">
    <location>
        <begin position="343"/>
        <end position="402"/>
    </location>
</feature>
<feature type="compositionally biased region" description="Low complexity" evidence="1">
    <location>
        <begin position="363"/>
        <end position="401"/>
    </location>
</feature>
<sequence length="590" mass="58847">MRNQARILTLVLLLVVSQSVFAQSSSILGADSVFEIIKQAMLPAFAKLSTQGLRWLAAFATIQFFITNYNLLLDEADISKAVSKLVGAVAWVGFVLYLIDNGPQFIQAVGDQMFGLAGTIPTPATIMTNTFALAGKLAALALGVGALPLVGATAGSIVIWILIVTLVVGLYFALKILMLQLEVALIATLSPLSFSFLGLKTLRDQGIAPFKSLLALAYRIILVGVIMTAFDSVSRALTASLSAMTVEQAITDGLDALLGPPVAAIGAYLLLAFLLFKSDSIASSLAAGSASLGANDVTSAAAAGAAVGALAATGGASAVSAAGKAPQSMSGFMDKLMGRGSVSNASSMGSGGGDAPVFQTPKPAMSAGAPAGGSASAPQPPSRQQGGAASSPSMSSSVASGRYGADLSGVGRGLNDSLGSPSAEKGAAIGEEAGAGAVATDPVTVTPAGSQGNSADGPTTAPGASLQGSAAEQAKAVPEAPPAMPVSSSPSSLGLRSGAASSNKNAASGRYGAELPETASQAPAGAASNAAIGGPPESGSSRLEEKLEKLVDHMTQPKKPTLGERLGEANRHLSQEQATTHVSISGHHHD</sequence>
<feature type="transmembrane region" description="Helical" evidence="2">
    <location>
        <begin position="214"/>
        <end position="237"/>
    </location>
</feature>
<feature type="region of interest" description="Disordered" evidence="1">
    <location>
        <begin position="434"/>
        <end position="590"/>
    </location>
</feature>
<feature type="compositionally biased region" description="Basic and acidic residues" evidence="1">
    <location>
        <begin position="561"/>
        <end position="574"/>
    </location>
</feature>
<evidence type="ECO:0000256" key="1">
    <source>
        <dbReference type="SAM" id="MobiDB-lite"/>
    </source>
</evidence>
<organism evidence="4">
    <name type="scientific">Ralstonia pickettii (strain 12J)</name>
    <dbReference type="NCBI Taxonomy" id="402626"/>
    <lineage>
        <taxon>Bacteria</taxon>
        <taxon>Pseudomonadati</taxon>
        <taxon>Pseudomonadota</taxon>
        <taxon>Betaproteobacteria</taxon>
        <taxon>Burkholderiales</taxon>
        <taxon>Burkholderiaceae</taxon>
        <taxon>Ralstonia</taxon>
    </lineage>
</organism>
<feature type="transmembrane region" description="Helical" evidence="2">
    <location>
        <begin position="183"/>
        <end position="202"/>
    </location>
</feature>
<feature type="compositionally biased region" description="Basic and acidic residues" evidence="1">
    <location>
        <begin position="542"/>
        <end position="552"/>
    </location>
</feature>
<feature type="transmembrane region" description="Helical" evidence="2">
    <location>
        <begin position="257"/>
        <end position="276"/>
    </location>
</feature>
<dbReference type="eggNOG" id="COG3846">
    <property type="taxonomic scope" value="Bacteria"/>
</dbReference>
<proteinExistence type="predicted"/>
<protein>
    <recommendedName>
        <fullName evidence="5">P-type conjugative transfer protein TrbL</fullName>
    </recommendedName>
</protein>
<feature type="compositionally biased region" description="Low complexity" evidence="1">
    <location>
        <begin position="519"/>
        <end position="535"/>
    </location>
</feature>
<dbReference type="STRING" id="402626.Rpic_3191"/>
<dbReference type="AlphaFoldDB" id="B2UDS2"/>
<dbReference type="KEGG" id="rpi:Rpic_3191"/>
<dbReference type="EMBL" id="CP001068">
    <property type="protein sequence ID" value="ACD28313.1"/>
    <property type="molecule type" value="Genomic_DNA"/>
</dbReference>
<accession>B2UDS2</accession>
<feature type="compositionally biased region" description="Polar residues" evidence="1">
    <location>
        <begin position="447"/>
        <end position="457"/>
    </location>
</feature>
<feature type="signal peptide" evidence="3">
    <location>
        <begin position="1"/>
        <end position="22"/>
    </location>
</feature>
<evidence type="ECO:0000256" key="3">
    <source>
        <dbReference type="SAM" id="SignalP"/>
    </source>
</evidence>
<keyword evidence="2" id="KW-0472">Membrane</keyword>
<gene>
    <name evidence="4" type="ordered locus">Rpic_3191</name>
</gene>
<feature type="chain" id="PRO_5002783399" description="P-type conjugative transfer protein TrbL" evidence="3">
    <location>
        <begin position="23"/>
        <end position="590"/>
    </location>
</feature>
<dbReference type="HOGENOM" id="CLU_465289_0_0_4"/>
<feature type="compositionally biased region" description="Low complexity" evidence="1">
    <location>
        <begin position="485"/>
        <end position="509"/>
    </location>
</feature>
<evidence type="ECO:0000313" key="4">
    <source>
        <dbReference type="EMBL" id="ACD28313.1"/>
    </source>
</evidence>
<feature type="transmembrane region" description="Helical" evidence="2">
    <location>
        <begin position="53"/>
        <end position="73"/>
    </location>
</feature>
<feature type="transmembrane region" description="Helical" evidence="2">
    <location>
        <begin position="85"/>
        <end position="106"/>
    </location>
</feature>
<evidence type="ECO:0000256" key="2">
    <source>
        <dbReference type="SAM" id="Phobius"/>
    </source>
</evidence>
<evidence type="ECO:0008006" key="5">
    <source>
        <dbReference type="Google" id="ProtNLM"/>
    </source>
</evidence>
<dbReference type="PATRIC" id="fig|402626.5.peg.4328"/>
<name>B2UDS2_RALPJ</name>
<keyword evidence="2" id="KW-0812">Transmembrane</keyword>
<keyword evidence="3" id="KW-0732">Signal</keyword>